<feature type="region of interest" description="Disordered" evidence="5">
    <location>
        <begin position="50"/>
        <end position="164"/>
    </location>
</feature>
<dbReference type="SMART" id="SM01332">
    <property type="entry name" value="Cyclin_C"/>
    <property type="match status" value="1"/>
</dbReference>
<reference evidence="8" key="1">
    <citation type="submission" date="2020-10" db="EMBL/GenBank/DDBJ databases">
        <title>Unveiling of a novel bifunctional photoreceptor, Dualchrome1, isolated from a cosmopolitan green alga.</title>
        <authorList>
            <person name="Suzuki S."/>
            <person name="Kawachi M."/>
        </authorList>
    </citation>
    <scope>NUCLEOTIDE SEQUENCE</scope>
    <source>
        <strain evidence="8">NIES 2893</strain>
    </source>
</reference>
<comment type="similarity">
    <text evidence="4">Belongs to the cyclin family.</text>
</comment>
<dbReference type="Proteomes" id="UP000660262">
    <property type="component" value="Unassembled WGS sequence"/>
</dbReference>
<gene>
    <name evidence="8" type="ORF">PPROV_000203500</name>
</gene>
<sequence>MAAFRSSHSSPSLELDSFSGFSFSKSESLDILHGLRGGGELGELGVSDHQHKLGKSARRGGYGGAHSSSSGYASARVPVRTPSSPAPQHGGAPNNAHQHHSSRSPNNQHVPHRDDHHNHHHHHHHNHNHQPSAPKSRPATAPTTTTNNTHNKRNNNSAAAQTTRLDTTQELYAECYASMRAKERQSYERYGINLAGCHVRVRAAFVEWVLDVCEELQLTLSTASTAVLYADRVLGNVKVPSKSLLLVGACCVLVAAKFEEPESKVPTLKKLHETIIDIYSEELMRKMELAILTELKWDLASVTPAHFVDYFLTSNRHGALDNLPRDACTDTARRYAMVFLSLSLQHIEFAVMFLPSVVAAAVVAAMRSKLGASRWTPSLAAATGYEEADISACCERVLAVYSRTFHTSDESEAMDVEPSSASERADAEAVRNGVALLHIDAAASLRHKEREPSAPSPKGPFEAWGSDGRLGDGA</sequence>
<protein>
    <submittedName>
        <fullName evidence="8">Cyclin</fullName>
    </submittedName>
</protein>
<dbReference type="AlphaFoldDB" id="A0A830HBM0"/>
<dbReference type="InterPro" id="IPR013763">
    <property type="entry name" value="Cyclin-like_dom"/>
</dbReference>
<evidence type="ECO:0000259" key="7">
    <source>
        <dbReference type="SMART" id="SM01332"/>
    </source>
</evidence>
<feature type="compositionally biased region" description="Basic residues" evidence="5">
    <location>
        <begin position="118"/>
        <end position="128"/>
    </location>
</feature>
<dbReference type="PANTHER" id="PTHR10177">
    <property type="entry name" value="CYCLINS"/>
    <property type="match status" value="1"/>
</dbReference>
<feature type="domain" description="Cyclin-like" evidence="6">
    <location>
        <begin position="321"/>
        <end position="399"/>
    </location>
</feature>
<dbReference type="InterPro" id="IPR004367">
    <property type="entry name" value="Cyclin_C-dom"/>
</dbReference>
<dbReference type="GO" id="GO:0019887">
    <property type="term" value="F:protein kinase regulator activity"/>
    <property type="evidence" value="ECO:0007669"/>
    <property type="project" value="UniProtKB-ARBA"/>
</dbReference>
<keyword evidence="9" id="KW-1185">Reference proteome</keyword>
<keyword evidence="1" id="KW-0132">Cell division</keyword>
<feature type="region of interest" description="Disordered" evidence="5">
    <location>
        <begin position="445"/>
        <end position="474"/>
    </location>
</feature>
<dbReference type="InterPro" id="IPR039361">
    <property type="entry name" value="Cyclin"/>
</dbReference>
<evidence type="ECO:0000259" key="6">
    <source>
        <dbReference type="SMART" id="SM00385"/>
    </source>
</evidence>
<proteinExistence type="inferred from homology"/>
<evidence type="ECO:0000256" key="1">
    <source>
        <dbReference type="ARBA" id="ARBA00022618"/>
    </source>
</evidence>
<name>A0A830HBM0_9CHLO</name>
<evidence type="ECO:0000256" key="4">
    <source>
        <dbReference type="RuleBase" id="RU000383"/>
    </source>
</evidence>
<keyword evidence="3" id="KW-0131">Cell cycle</keyword>
<dbReference type="SUPFAM" id="SSF47954">
    <property type="entry name" value="Cyclin-like"/>
    <property type="match status" value="2"/>
</dbReference>
<dbReference type="GO" id="GO:0051726">
    <property type="term" value="P:regulation of cell cycle"/>
    <property type="evidence" value="ECO:0007669"/>
    <property type="project" value="UniProtKB-ARBA"/>
</dbReference>
<dbReference type="InterPro" id="IPR006671">
    <property type="entry name" value="Cyclin_N"/>
</dbReference>
<dbReference type="EMBL" id="BNJQ01000005">
    <property type="protein sequence ID" value="GHP03280.1"/>
    <property type="molecule type" value="Genomic_DNA"/>
</dbReference>
<dbReference type="SMART" id="SM00385">
    <property type="entry name" value="CYCLIN"/>
    <property type="match status" value="2"/>
</dbReference>
<dbReference type="InterPro" id="IPR036915">
    <property type="entry name" value="Cyclin-like_sf"/>
</dbReference>
<dbReference type="GO" id="GO:0051301">
    <property type="term" value="P:cell division"/>
    <property type="evidence" value="ECO:0007669"/>
    <property type="project" value="UniProtKB-KW"/>
</dbReference>
<dbReference type="FunFam" id="1.10.472.10:FF:000010">
    <property type="entry name" value="G1/S-specific cyclin Cln1"/>
    <property type="match status" value="1"/>
</dbReference>
<evidence type="ECO:0000313" key="8">
    <source>
        <dbReference type="EMBL" id="GHP03280.1"/>
    </source>
</evidence>
<dbReference type="OrthoDB" id="2013528at2759"/>
<accession>A0A830HBM0</accession>
<dbReference type="Pfam" id="PF02984">
    <property type="entry name" value="Cyclin_C"/>
    <property type="match status" value="1"/>
</dbReference>
<feature type="domain" description="Cyclin-like" evidence="6">
    <location>
        <begin position="207"/>
        <end position="293"/>
    </location>
</feature>
<feature type="domain" description="Cyclin C-terminal" evidence="7">
    <location>
        <begin position="302"/>
        <end position="440"/>
    </location>
</feature>
<organism evidence="8 9">
    <name type="scientific">Pycnococcus provasolii</name>
    <dbReference type="NCBI Taxonomy" id="41880"/>
    <lineage>
        <taxon>Eukaryota</taxon>
        <taxon>Viridiplantae</taxon>
        <taxon>Chlorophyta</taxon>
        <taxon>Pseudoscourfieldiophyceae</taxon>
        <taxon>Pseudoscourfieldiales</taxon>
        <taxon>Pycnococcaceae</taxon>
        <taxon>Pycnococcus</taxon>
    </lineage>
</organism>
<feature type="compositionally biased region" description="Low complexity" evidence="5">
    <location>
        <begin position="129"/>
        <end position="159"/>
    </location>
</feature>
<evidence type="ECO:0000256" key="3">
    <source>
        <dbReference type="ARBA" id="ARBA00023306"/>
    </source>
</evidence>
<dbReference type="CDD" id="cd20529">
    <property type="entry name" value="CYCLIN_CCNJ-like_rpt2"/>
    <property type="match status" value="1"/>
</dbReference>
<evidence type="ECO:0000256" key="5">
    <source>
        <dbReference type="SAM" id="MobiDB-lite"/>
    </source>
</evidence>
<evidence type="ECO:0000313" key="9">
    <source>
        <dbReference type="Proteomes" id="UP000660262"/>
    </source>
</evidence>
<feature type="compositionally biased region" description="Low complexity" evidence="5">
    <location>
        <begin position="65"/>
        <end position="76"/>
    </location>
</feature>
<evidence type="ECO:0000256" key="2">
    <source>
        <dbReference type="ARBA" id="ARBA00023127"/>
    </source>
</evidence>
<dbReference type="Pfam" id="PF00134">
    <property type="entry name" value="Cyclin_N"/>
    <property type="match status" value="1"/>
</dbReference>
<dbReference type="Gene3D" id="1.10.472.10">
    <property type="entry name" value="Cyclin-like"/>
    <property type="match status" value="2"/>
</dbReference>
<keyword evidence="2 4" id="KW-0195">Cyclin</keyword>
<comment type="caution">
    <text evidence="8">The sequence shown here is derived from an EMBL/GenBank/DDBJ whole genome shotgun (WGS) entry which is preliminary data.</text>
</comment>